<evidence type="ECO:0000256" key="9">
    <source>
        <dbReference type="RuleBase" id="RU000363"/>
    </source>
</evidence>
<dbReference type="PROSITE" id="PS00061">
    <property type="entry name" value="ADH_SHORT"/>
    <property type="match status" value="1"/>
</dbReference>
<dbReference type="AlphaFoldDB" id="A0A380HK96"/>
<reference evidence="10 11" key="1">
    <citation type="submission" date="2018-06" db="EMBL/GenBank/DDBJ databases">
        <authorList>
            <consortium name="Pathogen Informatics"/>
            <person name="Doyle S."/>
        </authorList>
    </citation>
    <scope>NUCLEOTIDE SEQUENCE [LARGE SCALE GENOMIC DNA]</scope>
    <source>
        <strain evidence="10 11">NCTC7688</strain>
    </source>
</reference>
<evidence type="ECO:0000313" key="10">
    <source>
        <dbReference type="EMBL" id="SUM82062.1"/>
    </source>
</evidence>
<gene>
    <name evidence="10" type="primary">kduD</name>
    <name evidence="10" type="ORF">NCTC7688_00558</name>
</gene>
<dbReference type="InterPro" id="IPR036291">
    <property type="entry name" value="NAD(P)-bd_dom_sf"/>
</dbReference>
<comment type="function">
    <text evidence="1">Catalyzes the irreversible reduction of 2,3-butanediol to (S)-acetoin in the presence of NADH.</text>
</comment>
<sequence>MKITKFSLESFSLKGKNAIVTGGARGLGKYYTIALTMYGANVTVVSSSTNAWDEMKAYVKQHEGNVSFLQQDLTESGSAAKVITNAVGTWGSLDILVNNAGVQIRNNILDYKDEDWQNVIDINLNATYYMAHEEAKVMTEQGSGKIINIGSMQSYRAGKNIFPYAASKHGVVGITRAYADALAPYNIQVNALSPGYIRTDMTKVLEEDPIRGPEIKGHIPSGQWGVPENLMGPLIFLASEASDYVTGISLPVDGDYLLR</sequence>
<evidence type="ECO:0000256" key="8">
    <source>
        <dbReference type="ARBA" id="ARBA00047315"/>
    </source>
</evidence>
<dbReference type="PANTHER" id="PTHR42760">
    <property type="entry name" value="SHORT-CHAIN DEHYDROGENASES/REDUCTASES FAMILY MEMBER"/>
    <property type="match status" value="1"/>
</dbReference>
<evidence type="ECO:0000256" key="6">
    <source>
        <dbReference type="ARBA" id="ARBA00029989"/>
    </source>
</evidence>
<evidence type="ECO:0000256" key="7">
    <source>
        <dbReference type="ARBA" id="ARBA00031758"/>
    </source>
</evidence>
<dbReference type="GO" id="GO:0008206">
    <property type="term" value="P:bile acid metabolic process"/>
    <property type="evidence" value="ECO:0007669"/>
    <property type="project" value="UniProtKB-ARBA"/>
</dbReference>
<dbReference type="InterPro" id="IPR002347">
    <property type="entry name" value="SDR_fam"/>
</dbReference>
<dbReference type="InterPro" id="IPR020904">
    <property type="entry name" value="Sc_DH/Rdtase_CS"/>
</dbReference>
<organism evidence="10 11">
    <name type="scientific">Staphylococcus saprophyticus</name>
    <dbReference type="NCBI Taxonomy" id="29385"/>
    <lineage>
        <taxon>Bacteria</taxon>
        <taxon>Bacillati</taxon>
        <taxon>Bacillota</taxon>
        <taxon>Bacilli</taxon>
        <taxon>Bacillales</taxon>
        <taxon>Staphylococcaceae</taxon>
        <taxon>Staphylococcus</taxon>
    </lineage>
</organism>
<dbReference type="PRINTS" id="PR00081">
    <property type="entry name" value="GDHRDH"/>
</dbReference>
<name>A0A380HK96_STASA</name>
<evidence type="ECO:0000256" key="2">
    <source>
        <dbReference type="ARBA" id="ARBA00006484"/>
    </source>
</evidence>
<dbReference type="Pfam" id="PF00106">
    <property type="entry name" value="adh_short"/>
    <property type="match status" value="1"/>
</dbReference>
<accession>A0A380HK96</accession>
<comment type="similarity">
    <text evidence="2 9">Belongs to the short-chain dehydrogenases/reductases (SDR) family.</text>
</comment>
<keyword evidence="5 10" id="KW-0560">Oxidoreductase</keyword>
<dbReference type="Proteomes" id="UP000254707">
    <property type="component" value="Unassembled WGS sequence"/>
</dbReference>
<evidence type="ECO:0000256" key="1">
    <source>
        <dbReference type="ARBA" id="ARBA00003200"/>
    </source>
</evidence>
<dbReference type="Gene3D" id="3.40.50.720">
    <property type="entry name" value="NAD(P)-binding Rossmann-like Domain"/>
    <property type="match status" value="1"/>
</dbReference>
<evidence type="ECO:0000256" key="5">
    <source>
        <dbReference type="ARBA" id="ARBA00023002"/>
    </source>
</evidence>
<dbReference type="GO" id="GO:0052588">
    <property type="term" value="F:diacetyl reductase ((S)-acetoin forming) (NAD+) activity"/>
    <property type="evidence" value="ECO:0007669"/>
    <property type="project" value="UniProtKB-EC"/>
</dbReference>
<evidence type="ECO:0000256" key="4">
    <source>
        <dbReference type="ARBA" id="ARBA00016110"/>
    </source>
</evidence>
<dbReference type="PRINTS" id="PR00080">
    <property type="entry name" value="SDRFAMILY"/>
</dbReference>
<comment type="catalytic activity">
    <reaction evidence="8">
        <text>(S)-acetoin + NAD(+) = diacetyl + NADH + H(+)</text>
        <dbReference type="Rhea" id="RHEA:27286"/>
        <dbReference type="ChEBI" id="CHEBI:15378"/>
        <dbReference type="ChEBI" id="CHEBI:15687"/>
        <dbReference type="ChEBI" id="CHEBI:16583"/>
        <dbReference type="ChEBI" id="CHEBI:57540"/>
        <dbReference type="ChEBI" id="CHEBI:57945"/>
        <dbReference type="EC" id="1.1.1.304"/>
    </reaction>
</comment>
<dbReference type="RefSeq" id="WP_206237009.1">
    <property type="nucleotide sequence ID" value="NZ_CAXOKG010000002.1"/>
</dbReference>
<protein>
    <recommendedName>
        <fullName evidence="4">Diacetyl reductase [(S)-acetoin forming]</fullName>
        <ecNumber evidence="3">1.1.1.304</ecNumber>
    </recommendedName>
    <alternativeName>
        <fullName evidence="6">Acetoin(diacetyl) reductase</fullName>
    </alternativeName>
    <alternativeName>
        <fullName evidence="7">Meso-2,3-butanediol dehydrogenase</fullName>
    </alternativeName>
</protein>
<proteinExistence type="inferred from homology"/>
<dbReference type="SUPFAM" id="SSF51735">
    <property type="entry name" value="NAD(P)-binding Rossmann-fold domains"/>
    <property type="match status" value="1"/>
</dbReference>
<dbReference type="FunFam" id="3.40.50.720:FF:000084">
    <property type="entry name" value="Short-chain dehydrogenase reductase"/>
    <property type="match status" value="1"/>
</dbReference>
<evidence type="ECO:0000313" key="11">
    <source>
        <dbReference type="Proteomes" id="UP000254707"/>
    </source>
</evidence>
<evidence type="ECO:0000256" key="3">
    <source>
        <dbReference type="ARBA" id="ARBA00012848"/>
    </source>
</evidence>
<dbReference type="EC" id="1.1.1.304" evidence="3"/>
<dbReference type="PANTHER" id="PTHR42760:SF5">
    <property type="entry name" value="2-DEHYDRO-3-DEOXY-D-GLUCONATE 5-DEHYDROGENASE"/>
    <property type="match status" value="1"/>
</dbReference>
<dbReference type="EMBL" id="UHED01000001">
    <property type="protein sequence ID" value="SUM82062.1"/>
    <property type="molecule type" value="Genomic_DNA"/>
</dbReference>